<evidence type="ECO:0000256" key="6">
    <source>
        <dbReference type="SAM" id="Phobius"/>
    </source>
</evidence>
<evidence type="ECO:0000313" key="8">
    <source>
        <dbReference type="EMBL" id="GAA4737123.1"/>
    </source>
</evidence>
<feature type="transmembrane region" description="Helical" evidence="6">
    <location>
        <begin position="134"/>
        <end position="151"/>
    </location>
</feature>
<protein>
    <submittedName>
        <fullName evidence="8">Type II secretion system F family protein</fullName>
    </submittedName>
</protein>
<dbReference type="PANTHER" id="PTHR35007:SF4">
    <property type="entry name" value="CONSERVED TRANSMEMBRANE PROTEIN-RELATED"/>
    <property type="match status" value="1"/>
</dbReference>
<gene>
    <name evidence="8" type="ORF">GCM10025783_04330</name>
</gene>
<feature type="transmembrane region" description="Helical" evidence="6">
    <location>
        <begin position="110"/>
        <end position="128"/>
    </location>
</feature>
<comment type="caution">
    <text evidence="8">The sequence shown here is derived from an EMBL/GenBank/DDBJ whole genome shotgun (WGS) entry which is preliminary data.</text>
</comment>
<name>A0ABP8YUV3_9MICO</name>
<dbReference type="Gene3D" id="1.20.81.30">
    <property type="entry name" value="Type II secretion system (T2SS), domain F"/>
    <property type="match status" value="1"/>
</dbReference>
<dbReference type="PANTHER" id="PTHR35007">
    <property type="entry name" value="INTEGRAL MEMBRANE PROTEIN-RELATED"/>
    <property type="match status" value="1"/>
</dbReference>
<keyword evidence="4 6" id="KW-1133">Transmembrane helix</keyword>
<reference evidence="9" key="1">
    <citation type="journal article" date="2019" name="Int. J. Syst. Evol. Microbiol.">
        <title>The Global Catalogue of Microorganisms (GCM) 10K type strain sequencing project: providing services to taxonomists for standard genome sequencing and annotation.</title>
        <authorList>
            <consortium name="The Broad Institute Genomics Platform"/>
            <consortium name="The Broad Institute Genome Sequencing Center for Infectious Disease"/>
            <person name="Wu L."/>
            <person name="Ma J."/>
        </authorList>
    </citation>
    <scope>NUCLEOTIDE SEQUENCE [LARGE SCALE GENOMIC DNA]</scope>
    <source>
        <strain evidence="9">JCM 19015</strain>
    </source>
</reference>
<feature type="domain" description="Type II secretion system protein GspF" evidence="7">
    <location>
        <begin position="174"/>
        <end position="299"/>
    </location>
</feature>
<keyword evidence="5 6" id="KW-0472">Membrane</keyword>
<feature type="transmembrane region" description="Helical" evidence="6">
    <location>
        <begin position="286"/>
        <end position="306"/>
    </location>
</feature>
<evidence type="ECO:0000256" key="4">
    <source>
        <dbReference type="ARBA" id="ARBA00022989"/>
    </source>
</evidence>
<sequence length="310" mass="32191">MSPELWAALALGLTAGVGLWSVTTRLPAVGRPRLATRLAPYLLDVSAEARRLQRPAVVDPVPVLGLLVAPGLDLFQRAFGGLLGGSGGAAVRLARAGRAWSVEGYRLRQLLWAVGGGVLAAGLGALAAANGSPAALAAAPVVGVVLGPLVRDRLLSVEGDRRAARIESELPTVLEFLALSLSAGEGVRDALRRVARVGSGTLADLVQRVVDESAVGVPLPTALTVLGDELRIPALTRALTHVVGALERGSPLAEVLRVQAADAREHARRQLLEAAGRKEIAMMVPLVFLILPVTVAFAVFPGLLVLQTQL</sequence>
<keyword evidence="3 6" id="KW-0812">Transmembrane</keyword>
<accession>A0ABP8YUV3</accession>
<comment type="subcellular location">
    <subcellularLocation>
        <location evidence="1">Cell membrane</location>
        <topology evidence="1">Multi-pass membrane protein</topology>
    </subcellularLocation>
</comment>
<evidence type="ECO:0000259" key="7">
    <source>
        <dbReference type="Pfam" id="PF00482"/>
    </source>
</evidence>
<evidence type="ECO:0000256" key="5">
    <source>
        <dbReference type="ARBA" id="ARBA00023136"/>
    </source>
</evidence>
<evidence type="ECO:0000256" key="2">
    <source>
        <dbReference type="ARBA" id="ARBA00022475"/>
    </source>
</evidence>
<keyword evidence="2" id="KW-1003">Cell membrane</keyword>
<proteinExistence type="predicted"/>
<evidence type="ECO:0000256" key="1">
    <source>
        <dbReference type="ARBA" id="ARBA00004651"/>
    </source>
</evidence>
<dbReference type="Proteomes" id="UP001500121">
    <property type="component" value="Unassembled WGS sequence"/>
</dbReference>
<evidence type="ECO:0000313" key="9">
    <source>
        <dbReference type="Proteomes" id="UP001500121"/>
    </source>
</evidence>
<dbReference type="InterPro" id="IPR042094">
    <property type="entry name" value="T2SS_GspF_sf"/>
</dbReference>
<organism evidence="8 9">
    <name type="scientific">Amnibacterium soli</name>
    <dbReference type="NCBI Taxonomy" id="1282736"/>
    <lineage>
        <taxon>Bacteria</taxon>
        <taxon>Bacillati</taxon>
        <taxon>Actinomycetota</taxon>
        <taxon>Actinomycetes</taxon>
        <taxon>Micrococcales</taxon>
        <taxon>Microbacteriaceae</taxon>
        <taxon>Amnibacterium</taxon>
    </lineage>
</organism>
<feature type="transmembrane region" description="Helical" evidence="6">
    <location>
        <begin position="6"/>
        <end position="23"/>
    </location>
</feature>
<evidence type="ECO:0000256" key="3">
    <source>
        <dbReference type="ARBA" id="ARBA00022692"/>
    </source>
</evidence>
<dbReference type="Pfam" id="PF00482">
    <property type="entry name" value="T2SSF"/>
    <property type="match status" value="1"/>
</dbReference>
<dbReference type="EMBL" id="BAABLP010000001">
    <property type="protein sequence ID" value="GAA4737123.1"/>
    <property type="molecule type" value="Genomic_DNA"/>
</dbReference>
<keyword evidence="9" id="KW-1185">Reference proteome</keyword>
<dbReference type="InterPro" id="IPR018076">
    <property type="entry name" value="T2SS_GspF_dom"/>
</dbReference>